<keyword evidence="5" id="KW-1185">Reference proteome</keyword>
<dbReference type="GO" id="GO:0003735">
    <property type="term" value="F:structural constituent of ribosome"/>
    <property type="evidence" value="ECO:0007669"/>
    <property type="project" value="InterPro"/>
</dbReference>
<dbReference type="InterPro" id="IPR001911">
    <property type="entry name" value="Ribosomal_bS21"/>
</dbReference>
<dbReference type="OrthoDB" id="2501249at2759"/>
<dbReference type="InterPro" id="IPR052837">
    <property type="entry name" value="Mitoribosomal_bS21"/>
</dbReference>
<sequence length="180" mass="20179">MLRIISNSVVSFRSSLSRSAIPAQTFRFQSSTPNKPGMEPFDILAALGKPGSSTRADALKQSFDPFSGTGSSSFLGESSSSLRATQLEPSAFEYATKFPLFSKQAGRTIIVKKGSYNRAYNQFESFVRANNLKTLYHEQRFYLKPNKVRLNRKLAVEKKRFDEGIAKLFKVVKDAVRKGY</sequence>
<comment type="similarity">
    <text evidence="1">Belongs to the bacterial ribosomal protein bS21 family.</text>
</comment>
<dbReference type="PANTHER" id="PTHR41237">
    <property type="entry name" value="37S RIBOSOMAL PROTEIN MRP21, MITOCHONDRIAL"/>
    <property type="match status" value="1"/>
</dbReference>
<dbReference type="AlphaFoldDB" id="A0A1E4T7Y6"/>
<dbReference type="Pfam" id="PF01165">
    <property type="entry name" value="Ribosomal_S21"/>
    <property type="match status" value="1"/>
</dbReference>
<dbReference type="EMBL" id="KV453847">
    <property type="protein sequence ID" value="ODV87874.1"/>
    <property type="molecule type" value="Genomic_DNA"/>
</dbReference>
<organism evidence="4 5">
    <name type="scientific">[Candida] arabinofermentans NRRL YB-2248</name>
    <dbReference type="NCBI Taxonomy" id="983967"/>
    <lineage>
        <taxon>Eukaryota</taxon>
        <taxon>Fungi</taxon>
        <taxon>Dikarya</taxon>
        <taxon>Ascomycota</taxon>
        <taxon>Saccharomycotina</taxon>
        <taxon>Pichiomycetes</taxon>
        <taxon>Pichiales</taxon>
        <taxon>Pichiaceae</taxon>
        <taxon>Ogataea</taxon>
        <taxon>Ogataea/Candida clade</taxon>
    </lineage>
</organism>
<evidence type="ECO:0008006" key="6">
    <source>
        <dbReference type="Google" id="ProtNLM"/>
    </source>
</evidence>
<evidence type="ECO:0000256" key="1">
    <source>
        <dbReference type="ARBA" id="ARBA00006640"/>
    </source>
</evidence>
<accession>A0A1E4T7Y6</accession>
<evidence type="ECO:0000256" key="2">
    <source>
        <dbReference type="ARBA" id="ARBA00022980"/>
    </source>
</evidence>
<reference evidence="5" key="1">
    <citation type="submission" date="2016-04" db="EMBL/GenBank/DDBJ databases">
        <title>Comparative genomics of biotechnologically important yeasts.</title>
        <authorList>
            <consortium name="DOE Joint Genome Institute"/>
            <person name="Riley R."/>
            <person name="Haridas S."/>
            <person name="Wolfe K.H."/>
            <person name="Lopes M.R."/>
            <person name="Hittinger C.T."/>
            <person name="Goker M."/>
            <person name="Salamov A."/>
            <person name="Wisecaver J."/>
            <person name="Long T.M."/>
            <person name="Aerts A.L."/>
            <person name="Barry K."/>
            <person name="Choi C."/>
            <person name="Clum A."/>
            <person name="Coughlan A.Y."/>
            <person name="Deshpande S."/>
            <person name="Douglass A.P."/>
            <person name="Hanson S.J."/>
            <person name="Klenk H.-P."/>
            <person name="Labutti K."/>
            <person name="Lapidus A."/>
            <person name="Lindquist E."/>
            <person name="Lipzen A."/>
            <person name="Meier-Kolthoff J.P."/>
            <person name="Ohm R.A."/>
            <person name="Otillar R.P."/>
            <person name="Pangilinan J."/>
            <person name="Peng Y."/>
            <person name="Rokas A."/>
            <person name="Rosa C.A."/>
            <person name="Scheuner C."/>
            <person name="Sibirny A.A."/>
            <person name="Slot J.C."/>
            <person name="Stielow J.B."/>
            <person name="Sun H."/>
            <person name="Kurtzman C.P."/>
            <person name="Blackwell M."/>
            <person name="Grigoriev I.V."/>
            <person name="Jeffries T.W."/>
        </authorList>
    </citation>
    <scope>NUCLEOTIDE SEQUENCE [LARGE SCALE GENOMIC DNA]</scope>
    <source>
        <strain evidence="5">NRRL YB-2248</strain>
    </source>
</reference>
<name>A0A1E4T7Y6_9ASCO</name>
<dbReference type="STRING" id="983967.A0A1E4T7Y6"/>
<dbReference type="Proteomes" id="UP000094801">
    <property type="component" value="Unassembled WGS sequence"/>
</dbReference>
<gene>
    <name evidence="4" type="ORF">CANARDRAFT_5187</name>
</gene>
<evidence type="ECO:0000313" key="4">
    <source>
        <dbReference type="EMBL" id="ODV87874.1"/>
    </source>
</evidence>
<evidence type="ECO:0000256" key="3">
    <source>
        <dbReference type="ARBA" id="ARBA00023274"/>
    </source>
</evidence>
<keyword evidence="2" id="KW-0689">Ribosomal protein</keyword>
<protein>
    <recommendedName>
        <fullName evidence="6">Ribosomal protein S21</fullName>
    </recommendedName>
</protein>
<dbReference type="GO" id="GO:0070124">
    <property type="term" value="P:mitochondrial translational initiation"/>
    <property type="evidence" value="ECO:0007669"/>
    <property type="project" value="TreeGrafter"/>
</dbReference>
<proteinExistence type="inferred from homology"/>
<dbReference type="GO" id="GO:0005763">
    <property type="term" value="C:mitochondrial small ribosomal subunit"/>
    <property type="evidence" value="ECO:0007669"/>
    <property type="project" value="TreeGrafter"/>
</dbReference>
<evidence type="ECO:0000313" key="5">
    <source>
        <dbReference type="Proteomes" id="UP000094801"/>
    </source>
</evidence>
<keyword evidence="3" id="KW-0687">Ribonucleoprotein</keyword>
<dbReference type="PANTHER" id="PTHR41237:SF1">
    <property type="entry name" value="SMALL RIBOSOMAL SUBUNIT PROTEIN BS21M"/>
    <property type="match status" value="1"/>
</dbReference>